<feature type="non-terminal residue" evidence="1">
    <location>
        <position position="1"/>
    </location>
</feature>
<gene>
    <name evidence="1" type="ORF">AFUS01_LOCUS18025</name>
</gene>
<dbReference type="EMBL" id="CAJVCH010176120">
    <property type="protein sequence ID" value="CAG7729300.1"/>
    <property type="molecule type" value="Genomic_DNA"/>
</dbReference>
<accession>A0A8J2JYJ3</accession>
<evidence type="ECO:0000313" key="2">
    <source>
        <dbReference type="Proteomes" id="UP000708208"/>
    </source>
</evidence>
<dbReference type="AlphaFoldDB" id="A0A8J2JYJ3"/>
<sequence>NLFSVPVISALWSILFGDKLKEDDPELWEAFHGGNSVAEDASISIFLPWFAKIAPKLSRFDKDQPRDFVDAYTDEVQKTTDPNSSFHKRSSMLCPETINFEIRRQFGVKFVSVNIANLNVQMYLQFVFP</sequence>
<proteinExistence type="predicted"/>
<organism evidence="1 2">
    <name type="scientific">Allacma fusca</name>
    <dbReference type="NCBI Taxonomy" id="39272"/>
    <lineage>
        <taxon>Eukaryota</taxon>
        <taxon>Metazoa</taxon>
        <taxon>Ecdysozoa</taxon>
        <taxon>Arthropoda</taxon>
        <taxon>Hexapoda</taxon>
        <taxon>Collembola</taxon>
        <taxon>Symphypleona</taxon>
        <taxon>Sminthuridae</taxon>
        <taxon>Allacma</taxon>
    </lineage>
</organism>
<keyword evidence="2" id="KW-1185">Reference proteome</keyword>
<protein>
    <submittedName>
        <fullName evidence="1">Uncharacterized protein</fullName>
    </submittedName>
</protein>
<comment type="caution">
    <text evidence="1">The sequence shown here is derived from an EMBL/GenBank/DDBJ whole genome shotgun (WGS) entry which is preliminary data.</text>
</comment>
<name>A0A8J2JYJ3_9HEXA</name>
<dbReference type="OrthoDB" id="1055148at2759"/>
<dbReference type="Proteomes" id="UP000708208">
    <property type="component" value="Unassembled WGS sequence"/>
</dbReference>
<evidence type="ECO:0000313" key="1">
    <source>
        <dbReference type="EMBL" id="CAG7729300.1"/>
    </source>
</evidence>
<reference evidence="1" key="1">
    <citation type="submission" date="2021-06" db="EMBL/GenBank/DDBJ databases">
        <authorList>
            <person name="Hodson N. C."/>
            <person name="Mongue J. A."/>
            <person name="Jaron S. K."/>
        </authorList>
    </citation>
    <scope>NUCLEOTIDE SEQUENCE</scope>
</reference>